<evidence type="ECO:0000256" key="1">
    <source>
        <dbReference type="SAM" id="MobiDB-lite"/>
    </source>
</evidence>
<gene>
    <name evidence="4" type="ORF">AXK12_06660</name>
</gene>
<comment type="caution">
    <text evidence="4">The sequence shown here is derived from an EMBL/GenBank/DDBJ whole genome shotgun (WGS) entry which is preliminary data.</text>
</comment>
<dbReference type="RefSeq" id="WP_068712609.1">
    <property type="nucleotide sequence ID" value="NZ_LSZP01000047.1"/>
</dbReference>
<dbReference type="Proteomes" id="UP000071392">
    <property type="component" value="Unassembled WGS sequence"/>
</dbReference>
<reference evidence="4 5" key="1">
    <citation type="submission" date="2016-02" db="EMBL/GenBank/DDBJ databases">
        <authorList>
            <person name="Wen L."/>
            <person name="He K."/>
            <person name="Yang H."/>
        </authorList>
    </citation>
    <scope>NUCLEOTIDE SEQUENCE [LARGE SCALE GENOMIC DNA]</scope>
    <source>
        <strain evidence="4 5">CV41</strain>
    </source>
</reference>
<dbReference type="Gene3D" id="2.60.450.10">
    <property type="entry name" value="Lipopolysaccharide (LPS) transport protein A like domain"/>
    <property type="match status" value="1"/>
</dbReference>
<evidence type="ECO:0000259" key="3">
    <source>
        <dbReference type="Pfam" id="PF03968"/>
    </source>
</evidence>
<feature type="region of interest" description="Disordered" evidence="1">
    <location>
        <begin position="175"/>
        <end position="199"/>
    </location>
</feature>
<sequence length="199" mass="21178">MSHFCRRPVFGPIVFATLWCISLTAHGQTVNTPPPPTVIKCAGLSELISTDTETTATFSDSVVVTGNNLSLHCDFLKVVATRKGDPAATLGQYGNFKSLVATGNVRIVQGDREASCGRAEVFPGEDRIVLSENPIVRSLDGDYSATGPQLVLYRGQRRAVIEGTAEAPARITLPPIKDLGFDDETKAPRASTSSSGNSQ</sequence>
<feature type="domain" description="Organic solvent tolerance-like N-terminal" evidence="3">
    <location>
        <begin position="50"/>
        <end position="153"/>
    </location>
</feature>
<dbReference type="Pfam" id="PF03968">
    <property type="entry name" value="LptD_N"/>
    <property type="match status" value="1"/>
</dbReference>
<keyword evidence="2" id="KW-0732">Signal</keyword>
<dbReference type="OrthoDB" id="194906at2"/>
<dbReference type="STRING" id="1548208.AXK12_06660"/>
<evidence type="ECO:0000313" key="4">
    <source>
        <dbReference type="EMBL" id="KXU34909.1"/>
    </source>
</evidence>
<evidence type="ECO:0000256" key="2">
    <source>
        <dbReference type="SAM" id="SignalP"/>
    </source>
</evidence>
<organism evidence="4 5">
    <name type="scientific">Cephaloticoccus capnophilus</name>
    <dbReference type="NCBI Taxonomy" id="1548208"/>
    <lineage>
        <taxon>Bacteria</taxon>
        <taxon>Pseudomonadati</taxon>
        <taxon>Verrucomicrobiota</taxon>
        <taxon>Opitutia</taxon>
        <taxon>Opitutales</taxon>
        <taxon>Opitutaceae</taxon>
        <taxon>Cephaloticoccus</taxon>
    </lineage>
</organism>
<accession>A0A139SK16</accession>
<dbReference type="InterPro" id="IPR005653">
    <property type="entry name" value="OstA-like_N"/>
</dbReference>
<proteinExistence type="predicted"/>
<protein>
    <recommendedName>
        <fullName evidence="3">Organic solvent tolerance-like N-terminal domain-containing protein</fullName>
    </recommendedName>
</protein>
<feature type="signal peptide" evidence="2">
    <location>
        <begin position="1"/>
        <end position="27"/>
    </location>
</feature>
<name>A0A139SK16_9BACT</name>
<feature type="chain" id="PRO_5007299311" description="Organic solvent tolerance-like N-terminal domain-containing protein" evidence="2">
    <location>
        <begin position="28"/>
        <end position="199"/>
    </location>
</feature>
<evidence type="ECO:0000313" key="5">
    <source>
        <dbReference type="Proteomes" id="UP000071392"/>
    </source>
</evidence>
<feature type="compositionally biased region" description="Polar residues" evidence="1">
    <location>
        <begin position="190"/>
        <end position="199"/>
    </location>
</feature>
<dbReference type="EMBL" id="LSZP01000047">
    <property type="protein sequence ID" value="KXU34909.1"/>
    <property type="molecule type" value="Genomic_DNA"/>
</dbReference>
<dbReference type="AlphaFoldDB" id="A0A139SK16"/>
<keyword evidence="5" id="KW-1185">Reference proteome</keyword>